<evidence type="ECO:0000259" key="10">
    <source>
        <dbReference type="Pfam" id="PF04551"/>
    </source>
</evidence>
<comment type="cofactor">
    <cofactor evidence="8">
        <name>[4Fe-4S] cluster</name>
        <dbReference type="ChEBI" id="CHEBI:49883"/>
    </cofactor>
    <text evidence="8">Binds 1 [4Fe-4S] cluster.</text>
</comment>
<dbReference type="Proteomes" id="UP000031532">
    <property type="component" value="Unassembled WGS sequence"/>
</dbReference>
<dbReference type="GO" id="GO:0051539">
    <property type="term" value="F:4 iron, 4 sulfur cluster binding"/>
    <property type="evidence" value="ECO:0007669"/>
    <property type="project" value="UniProtKB-UniRule"/>
</dbReference>
<dbReference type="OrthoDB" id="9803214at2"/>
<dbReference type="InterPro" id="IPR016425">
    <property type="entry name" value="IspG_bac"/>
</dbReference>
<dbReference type="InterPro" id="IPR004588">
    <property type="entry name" value="IspG_bac-typ"/>
</dbReference>
<dbReference type="NCBIfam" id="NF001540">
    <property type="entry name" value="PRK00366.1"/>
    <property type="match status" value="1"/>
</dbReference>
<dbReference type="GO" id="GO:0016114">
    <property type="term" value="P:terpenoid biosynthetic process"/>
    <property type="evidence" value="ECO:0007669"/>
    <property type="project" value="InterPro"/>
</dbReference>
<evidence type="ECO:0000259" key="11">
    <source>
        <dbReference type="Pfam" id="PF26540"/>
    </source>
</evidence>
<dbReference type="EC" id="1.17.7.1" evidence="8"/>
<comment type="caution">
    <text evidence="12">The sequence shown here is derived from an EMBL/GenBank/DDBJ whole genome shotgun (WGS) entry which is preliminary data.</text>
</comment>
<dbReference type="SUPFAM" id="SSF56014">
    <property type="entry name" value="Nitrite and sulphite reductase 4Fe-4S domain-like"/>
    <property type="match status" value="1"/>
</dbReference>
<dbReference type="InterPro" id="IPR011005">
    <property type="entry name" value="Dihydropteroate_synth-like_sf"/>
</dbReference>
<evidence type="ECO:0000313" key="12">
    <source>
        <dbReference type="EMBL" id="NHC35703.1"/>
    </source>
</evidence>
<organism evidence="12 13">
    <name type="scientific">Scytonema millei VB511283</name>
    <dbReference type="NCBI Taxonomy" id="1245923"/>
    <lineage>
        <taxon>Bacteria</taxon>
        <taxon>Bacillati</taxon>
        <taxon>Cyanobacteriota</taxon>
        <taxon>Cyanophyceae</taxon>
        <taxon>Nostocales</taxon>
        <taxon>Scytonemataceae</taxon>
        <taxon>Scytonema</taxon>
    </lineage>
</organism>
<evidence type="ECO:0000256" key="5">
    <source>
        <dbReference type="ARBA" id="ARBA00023014"/>
    </source>
</evidence>
<dbReference type="Gene3D" id="3.30.413.10">
    <property type="entry name" value="Sulfite Reductase Hemoprotein, domain 1"/>
    <property type="match status" value="1"/>
</dbReference>
<feature type="domain" description="IspG C-terminal" evidence="11">
    <location>
        <begin position="313"/>
        <end position="400"/>
    </location>
</feature>
<keyword evidence="5 8" id="KW-0411">Iron-sulfur</keyword>
<keyword evidence="6 8" id="KW-0414">Isoprene biosynthesis</keyword>
<dbReference type="GO" id="GO:0019288">
    <property type="term" value="P:isopentenyl diphosphate biosynthetic process, methylerythritol 4-phosphate pathway"/>
    <property type="evidence" value="ECO:0007669"/>
    <property type="project" value="UniProtKB-UniRule"/>
</dbReference>
<evidence type="ECO:0000256" key="7">
    <source>
        <dbReference type="ARBA" id="ARBA00051119"/>
    </source>
</evidence>
<dbReference type="FunFam" id="3.20.20.20:FF:000005">
    <property type="entry name" value="4-hydroxy-3-methylbut-2-en-1-yl diphosphate synthase (flavodoxin)"/>
    <property type="match status" value="1"/>
</dbReference>
<dbReference type="HAMAP" id="MF_00159">
    <property type="entry name" value="IspG"/>
    <property type="match status" value="1"/>
</dbReference>
<dbReference type="InterPro" id="IPR045854">
    <property type="entry name" value="NO2/SO3_Rdtase_4Fe4S_sf"/>
</dbReference>
<sequence>MQTLPNPATVKSSSGELSTDTTIHRRQTRPIQVGNVTIGGGHPVVVQSMINEDTLDIDGSVAAIRRLHEIGCEIVRVTVPSMAHAQALAEIKQKLYASYQPVPIVADVHHNGMKIALEVAKHIDKVRINPGLYVFEKPKSNRTEYSQTEFEEIGDKIRQTLEPLVVCLRDQGKAMRIGVNHGSLAERMLFTYGDTPEGMVESALEFIRICESLDFRNLVISLKASRVPVMIAANRLMVKRMNELGMDYPLHLGVTEAGDGEYGRIKSTAGIGTLLAEGIGDTIRVSLTEAPEKEIPVCYSILQSLGLRKTMVEYVACPSCGRTLFNLEEVLHKVREATKHLTGLDIAVMGCIVNGPGEMADADYGYVGKQPGYISLYRGREEIKRVPEDRGVEELINLIKADDRWVDP</sequence>
<feature type="binding site" evidence="8">
    <location>
        <position position="317"/>
    </location>
    <ligand>
        <name>[4Fe-4S] cluster</name>
        <dbReference type="ChEBI" id="CHEBI:49883"/>
    </ligand>
</feature>
<name>A0A9X5E6J6_9CYAN</name>
<keyword evidence="2 8" id="KW-0479">Metal-binding</keyword>
<feature type="binding site" evidence="8">
    <location>
        <position position="320"/>
    </location>
    <ligand>
        <name>[4Fe-4S] cluster</name>
        <dbReference type="ChEBI" id="CHEBI:49883"/>
    </ligand>
</feature>
<comment type="pathway">
    <text evidence="8">Isoprenoid biosynthesis; isopentenyl diphosphate biosynthesis via DXP pathway; isopentenyl diphosphate from 1-deoxy-D-xylulose 5-phosphate: step 5/6.</text>
</comment>
<dbReference type="PIRSF" id="PIRSF004640">
    <property type="entry name" value="IspG"/>
    <property type="match status" value="1"/>
</dbReference>
<evidence type="ECO:0000256" key="2">
    <source>
        <dbReference type="ARBA" id="ARBA00022723"/>
    </source>
</evidence>
<reference evidence="12 13" key="1">
    <citation type="journal article" date="2015" name="Genome Announc.">
        <title>Draft Genome Sequence of the Terrestrial Cyanobacterium Scytonema millei VB511283, Isolated from Eastern India.</title>
        <authorList>
            <person name="Sen D."/>
            <person name="Chandrababunaidu M.M."/>
            <person name="Singh D."/>
            <person name="Sanghi N."/>
            <person name="Ghorai A."/>
            <person name="Mishra G.P."/>
            <person name="Madduluri M."/>
            <person name="Adhikary S.P."/>
            <person name="Tripathy S."/>
        </authorList>
    </citation>
    <scope>NUCLEOTIDE SEQUENCE [LARGE SCALE GENOMIC DNA]</scope>
    <source>
        <strain evidence="12 13">VB511283</strain>
    </source>
</reference>
<comment type="similarity">
    <text evidence="8">Belongs to the IspG family.</text>
</comment>
<dbReference type="PANTHER" id="PTHR30454">
    <property type="entry name" value="4-HYDROXY-3-METHYLBUT-2-EN-1-YL DIPHOSPHATE SYNTHASE"/>
    <property type="match status" value="1"/>
</dbReference>
<evidence type="ECO:0000256" key="4">
    <source>
        <dbReference type="ARBA" id="ARBA00023004"/>
    </source>
</evidence>
<proteinExistence type="inferred from homology"/>
<dbReference type="Pfam" id="PF26540">
    <property type="entry name" value="GcpE_C"/>
    <property type="match status" value="1"/>
</dbReference>
<keyword evidence="3 8" id="KW-0560">Oxidoreductase</keyword>
<dbReference type="FunFam" id="3.30.413.10:FF:000006">
    <property type="entry name" value="4-hydroxy-3-methylbut-2-en-1-yl diphosphate synthase (flavodoxin)"/>
    <property type="match status" value="1"/>
</dbReference>
<dbReference type="NCBIfam" id="TIGR00612">
    <property type="entry name" value="ispG_gcpE"/>
    <property type="match status" value="1"/>
</dbReference>
<evidence type="ECO:0000256" key="3">
    <source>
        <dbReference type="ARBA" id="ARBA00023002"/>
    </source>
</evidence>
<keyword evidence="13" id="KW-1185">Reference proteome</keyword>
<accession>A0A9X5E6J6</accession>
<dbReference type="RefSeq" id="WP_039713339.1">
    <property type="nucleotide sequence ID" value="NZ_JTJC03000003.1"/>
</dbReference>
<dbReference type="InterPro" id="IPR058578">
    <property type="entry name" value="IspG_TIM"/>
</dbReference>
<protein>
    <recommendedName>
        <fullName evidence="8">4-hydroxy-3-methylbut-2-en-1-yl diphosphate synthase (ferredoxin)</fullName>
        <ecNumber evidence="8">1.17.7.1</ecNumber>
    </recommendedName>
    <alternativeName>
        <fullName evidence="8">1-hydroxy-2-methyl-2-(E)-butenyl 4-diphosphate synthase</fullName>
    </alternativeName>
</protein>
<feature type="binding site" evidence="8">
    <location>
        <position position="358"/>
    </location>
    <ligand>
        <name>[4Fe-4S] cluster</name>
        <dbReference type="ChEBI" id="CHEBI:49883"/>
    </ligand>
</feature>
<dbReference type="EMBL" id="JTJC03000003">
    <property type="protein sequence ID" value="NHC35703.1"/>
    <property type="molecule type" value="Genomic_DNA"/>
</dbReference>
<feature type="binding site" evidence="8">
    <location>
        <position position="351"/>
    </location>
    <ligand>
        <name>[4Fe-4S] cluster</name>
        <dbReference type="ChEBI" id="CHEBI:49883"/>
    </ligand>
</feature>
<evidence type="ECO:0000256" key="8">
    <source>
        <dbReference type="HAMAP-Rule" id="MF_00159"/>
    </source>
</evidence>
<feature type="compositionally biased region" description="Polar residues" evidence="9">
    <location>
        <begin position="1"/>
        <end position="21"/>
    </location>
</feature>
<comment type="catalytic activity">
    <reaction evidence="7 8">
        <text>(2E)-4-hydroxy-3-methylbut-2-enyl diphosphate + 2 oxidized [2Fe-2S]-[ferredoxin] + H2O = 2-C-methyl-D-erythritol 2,4-cyclic diphosphate + 2 reduced [2Fe-2S]-[ferredoxin] + H(+)</text>
        <dbReference type="Rhea" id="RHEA:26119"/>
        <dbReference type="Rhea" id="RHEA-COMP:10000"/>
        <dbReference type="Rhea" id="RHEA-COMP:10001"/>
        <dbReference type="ChEBI" id="CHEBI:15377"/>
        <dbReference type="ChEBI" id="CHEBI:15378"/>
        <dbReference type="ChEBI" id="CHEBI:33737"/>
        <dbReference type="ChEBI" id="CHEBI:33738"/>
        <dbReference type="ChEBI" id="CHEBI:58483"/>
        <dbReference type="ChEBI" id="CHEBI:128753"/>
        <dbReference type="EC" id="1.17.7.1"/>
    </reaction>
</comment>
<dbReference type="InterPro" id="IPR058579">
    <property type="entry name" value="IspG_C"/>
</dbReference>
<keyword evidence="1 8" id="KW-0004">4Fe-4S</keyword>
<gene>
    <name evidence="8 12" type="primary">ispG</name>
    <name evidence="12" type="ORF">QH73_0013710</name>
</gene>
<feature type="domain" description="IspG TIM-barrel" evidence="10">
    <location>
        <begin position="28"/>
        <end position="299"/>
    </location>
</feature>
<evidence type="ECO:0000256" key="1">
    <source>
        <dbReference type="ARBA" id="ARBA00022485"/>
    </source>
</evidence>
<evidence type="ECO:0000313" key="13">
    <source>
        <dbReference type="Proteomes" id="UP000031532"/>
    </source>
</evidence>
<evidence type="ECO:0000256" key="9">
    <source>
        <dbReference type="SAM" id="MobiDB-lite"/>
    </source>
</evidence>
<dbReference type="Pfam" id="PF04551">
    <property type="entry name" value="GcpE"/>
    <property type="match status" value="1"/>
</dbReference>
<dbReference type="PANTHER" id="PTHR30454:SF0">
    <property type="entry name" value="4-HYDROXY-3-METHYLBUT-2-EN-1-YL DIPHOSPHATE SYNTHASE (FERREDOXIN), CHLOROPLASTIC"/>
    <property type="match status" value="1"/>
</dbReference>
<dbReference type="GO" id="GO:0046429">
    <property type="term" value="F:4-hydroxy-3-methylbut-2-en-1-yl diphosphate synthase activity (ferredoxin)"/>
    <property type="evidence" value="ECO:0007669"/>
    <property type="project" value="UniProtKB-UniRule"/>
</dbReference>
<dbReference type="AlphaFoldDB" id="A0A9X5E6J6"/>
<evidence type="ECO:0000256" key="6">
    <source>
        <dbReference type="ARBA" id="ARBA00023229"/>
    </source>
</evidence>
<keyword evidence="4 8" id="KW-0408">Iron</keyword>
<dbReference type="Gene3D" id="3.20.20.20">
    <property type="entry name" value="Dihydropteroate synthase-like"/>
    <property type="match status" value="1"/>
</dbReference>
<comment type="function">
    <text evidence="8">Converts 2C-methyl-D-erythritol 2,4-cyclodiphosphate (ME-2,4cPP) into 1-hydroxy-2-methyl-2-(E)-butenyl 4-diphosphate.</text>
</comment>
<dbReference type="GO" id="GO:0005506">
    <property type="term" value="F:iron ion binding"/>
    <property type="evidence" value="ECO:0007669"/>
    <property type="project" value="InterPro"/>
</dbReference>
<feature type="region of interest" description="Disordered" evidence="9">
    <location>
        <begin position="1"/>
        <end position="26"/>
    </location>
</feature>